<dbReference type="InterPro" id="IPR041462">
    <property type="entry name" value="Bact_A2M_MG6"/>
</dbReference>
<dbReference type="InterPro" id="IPR021868">
    <property type="entry name" value="Alpha_2_Macroglob_MG3"/>
</dbReference>
<dbReference type="SUPFAM" id="SSF48239">
    <property type="entry name" value="Terpenoid cyclases/Protein prenyltransferases"/>
    <property type="match status" value="1"/>
</dbReference>
<dbReference type="Pfam" id="PF07703">
    <property type="entry name" value="A2M_BRD"/>
    <property type="match status" value="1"/>
</dbReference>
<feature type="domain" description="Alpha-2-macroglobulin bait region" evidence="3">
    <location>
        <begin position="987"/>
        <end position="1139"/>
    </location>
</feature>
<dbReference type="Gene3D" id="2.60.40.1930">
    <property type="match status" value="1"/>
</dbReference>
<evidence type="ECO:0000259" key="3">
    <source>
        <dbReference type="SMART" id="SM01359"/>
    </source>
</evidence>
<dbReference type="InterPro" id="IPR008930">
    <property type="entry name" value="Terpenoid_cyclase/PrenylTrfase"/>
</dbReference>
<dbReference type="Pfam" id="PF01835">
    <property type="entry name" value="MG2"/>
    <property type="match status" value="1"/>
</dbReference>
<dbReference type="RefSeq" id="WP_053234889.1">
    <property type="nucleotide sequence ID" value="NZ_CP011125.1"/>
</dbReference>
<dbReference type="OrthoDB" id="9767116at2"/>
<accession>A0A0F6W5A7</accession>
<feature type="domain" description="Alpha-2-macroglobulin" evidence="4">
    <location>
        <begin position="1202"/>
        <end position="1292"/>
    </location>
</feature>
<name>A0A0F6W5A7_9BACT</name>
<dbReference type="Pfam" id="PF17962">
    <property type="entry name" value="bMG6"/>
    <property type="match status" value="1"/>
</dbReference>
<dbReference type="Proteomes" id="UP000034883">
    <property type="component" value="Chromosome"/>
</dbReference>
<evidence type="ECO:0000256" key="1">
    <source>
        <dbReference type="ARBA" id="ARBA00010556"/>
    </source>
</evidence>
<evidence type="ECO:0000313" key="6">
    <source>
        <dbReference type="Proteomes" id="UP000034883"/>
    </source>
</evidence>
<reference evidence="5 6" key="1">
    <citation type="submission" date="2015-03" db="EMBL/GenBank/DDBJ databases">
        <title>Genome assembly of Sandaracinus amylolyticus DSM 53668.</title>
        <authorList>
            <person name="Sharma G."/>
            <person name="Subramanian S."/>
        </authorList>
    </citation>
    <scope>NUCLEOTIDE SEQUENCE [LARGE SCALE GENOMIC DNA]</scope>
    <source>
        <strain evidence="5 6">DSM 53668</strain>
    </source>
</reference>
<keyword evidence="2" id="KW-0732">Signal</keyword>
<dbReference type="Pfam" id="PF17973">
    <property type="entry name" value="bMG10"/>
    <property type="match status" value="1"/>
</dbReference>
<protein>
    <submittedName>
        <fullName evidence="5">PAN domain protein</fullName>
    </submittedName>
</protein>
<evidence type="ECO:0000313" key="5">
    <source>
        <dbReference type="EMBL" id="AKF07658.1"/>
    </source>
</evidence>
<dbReference type="InterPro" id="IPR011625">
    <property type="entry name" value="A2M_N_BRD"/>
</dbReference>
<dbReference type="InterPro" id="IPR001599">
    <property type="entry name" value="Macroglobln_a2"/>
</dbReference>
<dbReference type="EMBL" id="CP011125">
    <property type="protein sequence ID" value="AKF07658.1"/>
    <property type="molecule type" value="Genomic_DNA"/>
</dbReference>
<dbReference type="Pfam" id="PF17972">
    <property type="entry name" value="bMG5"/>
    <property type="match status" value="1"/>
</dbReference>
<dbReference type="Pfam" id="PF11974">
    <property type="entry name" value="bMG3"/>
    <property type="match status" value="1"/>
</dbReference>
<dbReference type="Gene3D" id="2.60.40.3710">
    <property type="match status" value="1"/>
</dbReference>
<dbReference type="InterPro" id="IPR041203">
    <property type="entry name" value="Bact_A2M_MG5"/>
</dbReference>
<evidence type="ECO:0000256" key="2">
    <source>
        <dbReference type="ARBA" id="ARBA00022729"/>
    </source>
</evidence>
<gene>
    <name evidence="5" type="ORF">DB32_004807</name>
</gene>
<dbReference type="Pfam" id="PF00207">
    <property type="entry name" value="A2M"/>
    <property type="match status" value="1"/>
</dbReference>
<evidence type="ECO:0000259" key="4">
    <source>
        <dbReference type="SMART" id="SM01360"/>
    </source>
</evidence>
<organism evidence="5 6">
    <name type="scientific">Sandaracinus amylolyticus</name>
    <dbReference type="NCBI Taxonomy" id="927083"/>
    <lineage>
        <taxon>Bacteria</taxon>
        <taxon>Pseudomonadati</taxon>
        <taxon>Myxococcota</taxon>
        <taxon>Polyangia</taxon>
        <taxon>Polyangiales</taxon>
        <taxon>Sandaracinaceae</taxon>
        <taxon>Sandaracinus</taxon>
    </lineage>
</organism>
<dbReference type="KEGG" id="samy:DB32_004807"/>
<dbReference type="GO" id="GO:0004866">
    <property type="term" value="F:endopeptidase inhibitor activity"/>
    <property type="evidence" value="ECO:0007669"/>
    <property type="project" value="InterPro"/>
</dbReference>
<dbReference type="SMART" id="SM01359">
    <property type="entry name" value="A2M_N_2"/>
    <property type="match status" value="1"/>
</dbReference>
<dbReference type="PANTHER" id="PTHR40094:SF1">
    <property type="entry name" value="UBIQUITIN DOMAIN-CONTAINING PROTEIN"/>
    <property type="match status" value="1"/>
</dbReference>
<sequence>MVLVAGVLLVLGVIIALIPSGSRRSATLRDAPWQALDGISQFPPPEPEVPPATPLAPLLVADAPDALAILSPREGATRVERGETLLVRFNRPMVRGSEVGRALEHAPVSFEPAVAGSWRWATRSSLLFTPAVTAFDRNVEASLVVEEELASLDGDALYDDTPRVIVFDGSPRLVGHQPSVAEGEPLALTFDAQVSAAELAQEIFAWEVEGRRPIPLRITAGGFEPTTAEDAPQRFRVDLALGRPLEAGAQIAVALAPRWSGYGGSYPRVVQFALAPRPRFTGIGCEESRWGTARCTFTEDPGQIVDIGPALRLLASERLAALSPSDVRVAPALRDVDVRVEGQGAEQGRVVAIRGEWEPDQVYEVRLGAVQTEGGDRVVPLAPLAVRSAGHPPTVQAPGGTLVYEQDAPIALHVRGIHVDEGRALVRTVPEGREVDALVSPASFVAAEPIEIALPTILPDARANRWGRGTLDARDASGGAHMMVVAFQPGARGTASDLQAAFVQSTDLGVTAEALDRGVLVWVSSIARATAIEGARVELRNVSGGLVAEATTDANGAAWVRSDGRRGSTIQWSPLAETTMIVVRAAGDRAVLQLDPRRGVGPGALGVPQSGGAPDEDEGVVRATVIADRGAYRPGEPMSVLAIARRMEGASATPPSDRPVRFRLMGGSETPIAEASTRLERGQADASWTLPEGVMLGTHRLELIDTQGASLGSTNVTIAEFRQPRFSVDLAAPSGDVHGGDALSIAATARYLFGAPLEGATMRWSIAREGVAPVPVRWSEYAFGPASGAARAGTLAEGEATLDREGAATLGAEVSLASPVRTRLRVEAEVTDATGQTTSASRSIVAYPASFEVGVRRPRSWVGLGSELAIDAIAIDHAGEPVAARAIEARFVREGWHGWWEWHDGAEQEDEGAYQLRRGQRRDVAHTCDLESALEPVRCAFTPARAGTYVLEVEGRDEAGRTTLAQTRVYVAGPDEHPDRDPPGAPIALTPAREEWSVGEEAELAFESPWEGAEALIAVHHGSLLSLERRRVGAGGQVVRVALTDAMVPNVFVTVALVRPRTGEPGERIDLNAPDLRFGSASVRVRPRTSRLEVAIETEGAARPGTRMPIAVHVRDEEGHDVRGARVALWAVDEGTLRLTGYQTPDATGGLFVERGAAFALEDLRRALVSRIDPSIEAEASGDGGYAEGAMDLEERERFDPTPLWAPRLVTGADGVARAELELPARPTEYRVMAIAIDDGLRRGRASAWVVAEQPLVVRAAFPRFATEGDRFEAVAFVHNAGEREITAQVRFHVGGEAREARTITIAAGGEARVSEPIAATSVGVMPLRVEASASVDREPVAHEDGARVPVVPAARWVRRRAVVGGSGERALDLAFGQSPRGELRVAVASHPFVGLDGALDALDESGWGGTEVEASRLLAIASYLRMSEGLRRGGRDEAELRSRAARAIDAIMRTRTIDGGFARWSADEGTQPHETVLALRALIEAQRAGLRVPEGVREAGLRRVEQLVEMGAFGETYGRAGQESWALALRLLGEAGTRGGPLDALYEQREFASPASLAWLALALPEGNRRRETALALAVHRLFPELEIAGLESSARSNAGAPRAVYVEHDVAAIAAVLEAASIVDGGEQWIRELATELLRIGGARQDGLGAPTDVAAAMAALSACAQRFGREGDPLDASLVIGDGAIEARVRGDEGALFDVPWSRVQGARRLLARGGGAEDPIFVALDARWAVPIGEADDVARGRAVALHRVLETAAGTPIEPGARIPLGTMIRVRLFVHVENGTSDRVAVRDPLGAGLESVDAGLRTTPHASLMALLGASPDDDATDARGFHAMRTLSYVEHRRFDVHATTFYLSSLPPGLHELTYAVRATTPGEFVVPPASVEALRDDAFVGRSTALRVIVE</sequence>
<dbReference type="PANTHER" id="PTHR40094">
    <property type="entry name" value="ALPHA-2-MACROGLOBULIN HOMOLOG"/>
    <property type="match status" value="1"/>
</dbReference>
<dbReference type="STRING" id="927083.DB32_004807"/>
<dbReference type="SMART" id="SM01360">
    <property type="entry name" value="A2M"/>
    <property type="match status" value="1"/>
</dbReference>
<keyword evidence="6" id="KW-1185">Reference proteome</keyword>
<comment type="similarity">
    <text evidence="1">Belongs to the protease inhibitor I39 (alpha-2-macroglobulin) family. Bacterial alpha-2-macroglobulin subfamily.</text>
</comment>
<dbReference type="InterPro" id="IPR041246">
    <property type="entry name" value="Bact_MG10"/>
</dbReference>
<proteinExistence type="inferred from homology"/>
<dbReference type="InterPro" id="IPR002890">
    <property type="entry name" value="MG2"/>
</dbReference>
<dbReference type="InterPro" id="IPR051802">
    <property type="entry name" value="YfhM-like"/>
</dbReference>